<dbReference type="InterPro" id="IPR049215">
    <property type="entry name" value="DUF6809"/>
</dbReference>
<comment type="caution">
    <text evidence="1">The sequence shown here is derived from an EMBL/GenBank/DDBJ whole genome shotgun (WGS) entry which is preliminary data.</text>
</comment>
<dbReference type="RefSeq" id="WP_237967119.1">
    <property type="nucleotide sequence ID" value="NZ_JAKNHQ010000022.1"/>
</dbReference>
<dbReference type="Proteomes" id="UP001298681">
    <property type="component" value="Unassembled WGS sequence"/>
</dbReference>
<gene>
    <name evidence="1" type="ORF">L0P57_12510</name>
</gene>
<protein>
    <recommendedName>
        <fullName evidence="3">DUF2508 family protein</fullName>
    </recommendedName>
</protein>
<evidence type="ECO:0000313" key="1">
    <source>
        <dbReference type="EMBL" id="MCG4611750.1"/>
    </source>
</evidence>
<dbReference type="Pfam" id="PF20648">
    <property type="entry name" value="DUF6809"/>
    <property type="match status" value="1"/>
</dbReference>
<accession>A0ABS9MLR9</accession>
<proteinExistence type="predicted"/>
<reference evidence="1 2" key="1">
    <citation type="submission" date="2022-01" db="EMBL/GenBank/DDBJ databases">
        <title>Collection of gut derived symbiotic bacterial strains cultured from healthy donors.</title>
        <authorList>
            <person name="Lin H."/>
            <person name="Kohout C."/>
            <person name="Waligurski E."/>
            <person name="Pamer E.G."/>
        </authorList>
    </citation>
    <scope>NUCLEOTIDE SEQUENCE [LARGE SCALE GENOMIC DNA]</scope>
    <source>
        <strain evidence="1 2">DFI.7.58</strain>
    </source>
</reference>
<evidence type="ECO:0000313" key="2">
    <source>
        <dbReference type="Proteomes" id="UP001298681"/>
    </source>
</evidence>
<sequence length="91" mass="10841">MRSILERLYEGELYPAEKIVSTDPKYPLLEREIHKVQNDLHVLLDEDGRKQLEHLGKLYMEENTMDCYAGFRHGFQLGARLMCEIFIQEER</sequence>
<name>A0ABS9MLR9_9FIRM</name>
<organism evidence="1 2">
    <name type="scientific">Anaeromassilibacillus senegalensis</name>
    <dbReference type="NCBI Taxonomy" id="1673717"/>
    <lineage>
        <taxon>Bacteria</taxon>
        <taxon>Bacillati</taxon>
        <taxon>Bacillota</taxon>
        <taxon>Clostridia</taxon>
        <taxon>Eubacteriales</taxon>
        <taxon>Acutalibacteraceae</taxon>
        <taxon>Anaeromassilibacillus</taxon>
    </lineage>
</organism>
<keyword evidence="2" id="KW-1185">Reference proteome</keyword>
<evidence type="ECO:0008006" key="3">
    <source>
        <dbReference type="Google" id="ProtNLM"/>
    </source>
</evidence>
<dbReference type="EMBL" id="JAKNHQ010000022">
    <property type="protein sequence ID" value="MCG4611750.1"/>
    <property type="molecule type" value="Genomic_DNA"/>
</dbReference>